<gene>
    <name evidence="4" type="ORF">D0435_13970</name>
</gene>
<evidence type="ECO:0000256" key="1">
    <source>
        <dbReference type="ARBA" id="ARBA00010211"/>
    </source>
</evidence>
<organism evidence="4 5">
    <name type="scientific">Anaerotruncus colihominis</name>
    <dbReference type="NCBI Taxonomy" id="169435"/>
    <lineage>
        <taxon>Bacteria</taxon>
        <taxon>Bacillati</taxon>
        <taxon>Bacillota</taxon>
        <taxon>Clostridia</taxon>
        <taxon>Eubacteriales</taxon>
        <taxon>Oscillospiraceae</taxon>
        <taxon>Anaerotruncus</taxon>
    </lineage>
</organism>
<dbReference type="AlphaFoldDB" id="A0A845QMA5"/>
<dbReference type="PANTHER" id="PTHR42796:SF4">
    <property type="entry name" value="FUMARYLACETOACETATE HYDROLASE DOMAIN-CONTAINING PROTEIN 2A"/>
    <property type="match status" value="1"/>
</dbReference>
<dbReference type="SUPFAM" id="SSF56529">
    <property type="entry name" value="FAH"/>
    <property type="match status" value="1"/>
</dbReference>
<dbReference type="Proteomes" id="UP000446866">
    <property type="component" value="Unassembled WGS sequence"/>
</dbReference>
<keyword evidence="2" id="KW-0479">Metal-binding</keyword>
<evidence type="ECO:0000313" key="4">
    <source>
        <dbReference type="EMBL" id="NBH62756.1"/>
    </source>
</evidence>
<dbReference type="GO" id="GO:0016787">
    <property type="term" value="F:hydrolase activity"/>
    <property type="evidence" value="ECO:0007669"/>
    <property type="project" value="UniProtKB-KW"/>
</dbReference>
<dbReference type="EMBL" id="QXWK01000035">
    <property type="protein sequence ID" value="NBH62756.1"/>
    <property type="molecule type" value="Genomic_DNA"/>
</dbReference>
<dbReference type="PANTHER" id="PTHR42796">
    <property type="entry name" value="FUMARYLACETOACETATE HYDROLASE DOMAIN-CONTAINING PROTEIN 2A-RELATED"/>
    <property type="match status" value="1"/>
</dbReference>
<comment type="caution">
    <text evidence="4">The sequence shown here is derived from an EMBL/GenBank/DDBJ whole genome shotgun (WGS) entry which is preliminary data.</text>
</comment>
<name>A0A845QMA5_9FIRM</name>
<evidence type="ECO:0000313" key="5">
    <source>
        <dbReference type="Proteomes" id="UP000446866"/>
    </source>
</evidence>
<dbReference type="InterPro" id="IPR051121">
    <property type="entry name" value="FAH"/>
</dbReference>
<accession>A0A845QMA5</accession>
<dbReference type="Pfam" id="PF01557">
    <property type="entry name" value="FAA_hydrolase"/>
    <property type="match status" value="1"/>
</dbReference>
<dbReference type="InterPro" id="IPR011234">
    <property type="entry name" value="Fumarylacetoacetase-like_C"/>
</dbReference>
<dbReference type="Gene3D" id="3.90.850.10">
    <property type="entry name" value="Fumarylacetoacetase-like, C-terminal domain"/>
    <property type="match status" value="1"/>
</dbReference>
<sequence length="300" mass="32913">MRLATIQIKGGEFAGIVTEKGIVPIEEVNATCGTSWETLLYDLICTGQLETLTVWYNDGGKEKLAEMNCVPFAEVKYAPLYRNPQRIFGIGLNYVDHAGDLGEGAPKGFPGSFYKPASCIVGPGDEICIPAMEEAQKTTGEAELGIIMGKKCKFIGEDEWRDYIAGYTTILDMTEESILRQNPRFLTLVKGFDTFFSFGPHLITPDEVEDVSALEVQTVHNGEIHAANTVANMTHSPSRLVSLISHMQGWLPGDILSTGTPRAVHIQDGDSLECRIFGPDGFVMEPLVNPVVDLKLQKEK</sequence>
<dbReference type="InterPro" id="IPR036663">
    <property type="entry name" value="Fumarylacetoacetase_C_sf"/>
</dbReference>
<evidence type="ECO:0000259" key="3">
    <source>
        <dbReference type="Pfam" id="PF01557"/>
    </source>
</evidence>
<keyword evidence="5" id="KW-1185">Reference proteome</keyword>
<comment type="similarity">
    <text evidence="1">Belongs to the FAH family.</text>
</comment>
<protein>
    <submittedName>
        <fullName evidence="4">Fumarylacetoacetate hydrolase family protein</fullName>
    </submittedName>
</protein>
<reference evidence="4 5" key="1">
    <citation type="submission" date="2018-08" db="EMBL/GenBank/DDBJ databases">
        <title>Murine metabolic-syndrome-specific gut microbial biobank.</title>
        <authorList>
            <person name="Liu C."/>
        </authorList>
    </citation>
    <scope>NUCLEOTIDE SEQUENCE [LARGE SCALE GENOMIC DNA]</scope>
    <source>
        <strain evidence="4 5">28</strain>
    </source>
</reference>
<dbReference type="RefSeq" id="WP_160203042.1">
    <property type="nucleotide sequence ID" value="NZ_QXWK01000035.1"/>
</dbReference>
<dbReference type="GO" id="GO:0044281">
    <property type="term" value="P:small molecule metabolic process"/>
    <property type="evidence" value="ECO:0007669"/>
    <property type="project" value="UniProtKB-ARBA"/>
</dbReference>
<feature type="domain" description="Fumarylacetoacetase-like C-terminal" evidence="3">
    <location>
        <begin position="87"/>
        <end position="276"/>
    </location>
</feature>
<dbReference type="GO" id="GO:0046872">
    <property type="term" value="F:metal ion binding"/>
    <property type="evidence" value="ECO:0007669"/>
    <property type="project" value="UniProtKB-KW"/>
</dbReference>
<evidence type="ECO:0000256" key="2">
    <source>
        <dbReference type="ARBA" id="ARBA00022723"/>
    </source>
</evidence>
<proteinExistence type="inferred from homology"/>
<keyword evidence="4" id="KW-0378">Hydrolase</keyword>